<comment type="caution">
    <text evidence="3">The sequence shown here is derived from an EMBL/GenBank/DDBJ whole genome shotgun (WGS) entry which is preliminary data.</text>
</comment>
<dbReference type="GO" id="GO:0016787">
    <property type="term" value="F:hydrolase activity"/>
    <property type="evidence" value="ECO:0007669"/>
    <property type="project" value="UniProtKB-KW"/>
</dbReference>
<dbReference type="PANTHER" id="PTHR34408:SF1">
    <property type="entry name" value="GLYCOSYL HYDROLASE FAMILY 19 DOMAIN-CONTAINING PROTEIN HI_1415"/>
    <property type="match status" value="1"/>
</dbReference>
<dbReference type="SUPFAM" id="SSF53955">
    <property type="entry name" value="Lysozyme-like"/>
    <property type="match status" value="1"/>
</dbReference>
<organism evidence="3 4">
    <name type="scientific">Pseudaeromonas sharmana</name>
    <dbReference type="NCBI Taxonomy" id="328412"/>
    <lineage>
        <taxon>Bacteria</taxon>
        <taxon>Pseudomonadati</taxon>
        <taxon>Pseudomonadota</taxon>
        <taxon>Gammaproteobacteria</taxon>
        <taxon>Aeromonadales</taxon>
        <taxon>Aeromonadaceae</taxon>
        <taxon>Pseudaeromonas</taxon>
    </lineage>
</organism>
<evidence type="ECO:0000256" key="1">
    <source>
        <dbReference type="SAM" id="MobiDB-lite"/>
    </source>
</evidence>
<dbReference type="PROSITE" id="PS00018">
    <property type="entry name" value="EF_HAND_1"/>
    <property type="match status" value="1"/>
</dbReference>
<dbReference type="InterPro" id="IPR023346">
    <property type="entry name" value="Lysozyme-like_dom_sf"/>
</dbReference>
<dbReference type="RefSeq" id="WP_377153062.1">
    <property type="nucleotide sequence ID" value="NZ_JBHSAF010000014.1"/>
</dbReference>
<evidence type="ECO:0000313" key="4">
    <source>
        <dbReference type="Proteomes" id="UP001595692"/>
    </source>
</evidence>
<dbReference type="Proteomes" id="UP001595692">
    <property type="component" value="Unassembled WGS sequence"/>
</dbReference>
<keyword evidence="3" id="KW-0378">Hydrolase</keyword>
<dbReference type="Gene3D" id="1.10.530.10">
    <property type="match status" value="1"/>
</dbReference>
<name>A0ABV8CQP8_9GAMM</name>
<dbReference type="EMBL" id="JBHSAF010000014">
    <property type="protein sequence ID" value="MFC3914319.1"/>
    <property type="molecule type" value="Genomic_DNA"/>
</dbReference>
<keyword evidence="4" id="KW-1185">Reference proteome</keyword>
<proteinExistence type="predicted"/>
<evidence type="ECO:0000259" key="2">
    <source>
        <dbReference type="PROSITE" id="PS50222"/>
    </source>
</evidence>
<feature type="region of interest" description="Disordered" evidence="1">
    <location>
        <begin position="1"/>
        <end position="23"/>
    </location>
</feature>
<dbReference type="InterPro" id="IPR052354">
    <property type="entry name" value="Cell_Wall_Dynamics_Protein"/>
</dbReference>
<feature type="compositionally biased region" description="Polar residues" evidence="1">
    <location>
        <begin position="1"/>
        <end position="10"/>
    </location>
</feature>
<evidence type="ECO:0000313" key="3">
    <source>
        <dbReference type="EMBL" id="MFC3914319.1"/>
    </source>
</evidence>
<gene>
    <name evidence="3" type="ORF">ACFOSS_12690</name>
</gene>
<sequence>MTAATTQSAVSVGERPASPAIASPPVTTTRLCMPFCQADGRPVEPGGDVAALVLGETLGGYLLGQNLSWHGGIHLTDQHYPQHVDQQPLRCLMDGTVIAWRLNKRYPTLSWGDKALRYSSSFCLIRHDYCSPAGAHGAQNQLRLYSLYMHLADYHHYQPVSSEQAIVRLRQRIYVRRADDPTRRLGKLGAGSVLLADSERRRLSIAERVQGRTQQRELEFVRARVQEKGPDSAHHIAVGAEVWVADSPEYVEHANQQIFSPPRALPGYLQRYQMATLRQPQPVYRTAEAWQQRDAEGRLQVGATLRIDRHLCRPVQRDGRVQSVFAAEIIHGVDGESDGPLSGQIWLSLEPGLASLQDEPPSQFDTLVASDYPIQAGEPVGFAGCYDSPTLTDLARVDTEYRLHLELFTDAEASLIQCWLDNAAEVSVDTHWACLSGDEALYCPGQQTDAAPELTALHADAGQCVPVLRHFEHEHQPWCELGATQCGPTRLETALLPEQSVSLCGPFDLARQGFRLLNGHDAGQQVVIDLQANQVPGLFSQTLRALDRDQNGVVDADELRSALQDAQSRGQLSRLLVRHDSEWGVTWRQKVEKHLQDSKARLLALPPACLSAAEQQQQQAHLQLIEMETQRIKQLAIELALFNQPLVFMHPLLMVQLLNTTKAIAELVTKEMLVVLVPELADENCDELLRYLNQFMTVFEINTPLRICHFLAQMAHESRFRPRAENLNYTSTQRIHEIFGCSGGSRNYNASVDSCTRGVHAGREELWSNPQNYTRHPAALGSLVYSNNMENGSYESGDGYKYRARGLIQLTWKRNYRLFTNYHNEHFSDDIRDFVTDPDLISSSLKYAVEASCFYWGMMDINRAADIDDVRIVTNKINGGVNGLQDRMEKTRAIKSHIGI</sequence>
<dbReference type="PROSITE" id="PS50222">
    <property type="entry name" value="EF_HAND_2"/>
    <property type="match status" value="1"/>
</dbReference>
<dbReference type="InterPro" id="IPR018247">
    <property type="entry name" value="EF_Hand_1_Ca_BS"/>
</dbReference>
<accession>A0ABV8CQP8</accession>
<dbReference type="InterPro" id="IPR002048">
    <property type="entry name" value="EF_hand_dom"/>
</dbReference>
<feature type="domain" description="EF-hand" evidence="2">
    <location>
        <begin position="534"/>
        <end position="569"/>
    </location>
</feature>
<reference evidence="4" key="1">
    <citation type="journal article" date="2019" name="Int. J. Syst. Evol. Microbiol.">
        <title>The Global Catalogue of Microorganisms (GCM) 10K type strain sequencing project: providing services to taxonomists for standard genome sequencing and annotation.</title>
        <authorList>
            <consortium name="The Broad Institute Genomics Platform"/>
            <consortium name="The Broad Institute Genome Sequencing Center for Infectious Disease"/>
            <person name="Wu L."/>
            <person name="Ma J."/>
        </authorList>
    </citation>
    <scope>NUCLEOTIDE SEQUENCE [LARGE SCALE GENOMIC DNA]</scope>
    <source>
        <strain evidence="4">CCUG 54939</strain>
    </source>
</reference>
<dbReference type="PANTHER" id="PTHR34408">
    <property type="entry name" value="FAMILY PROTEIN, PUTATIVE-RELATED"/>
    <property type="match status" value="1"/>
</dbReference>
<protein>
    <submittedName>
        <fullName evidence="3">Glycoside hydrolase family 19 protein</fullName>
    </submittedName>
</protein>